<dbReference type="Pfam" id="PF05347">
    <property type="entry name" value="Complex1_LYR"/>
    <property type="match status" value="1"/>
</dbReference>
<dbReference type="EMBL" id="OU895877">
    <property type="protein sequence ID" value="CAG9797942.1"/>
    <property type="molecule type" value="Genomic_DNA"/>
</dbReference>
<keyword evidence="3" id="KW-0809">Transit peptide</keyword>
<sequence length="94" mass="11149">MSRTLKSALSLKQFMLRQEVLKLYKDIYRTINNIPDESSRKEMKKWLSDDFRKNKDLKDEITIKMSIQVGMRSLKELQNSLELSGNIKNNNKKL</sequence>
<reference evidence="8" key="1">
    <citation type="submission" date="2022-01" db="EMBL/GenBank/DDBJ databases">
        <authorList>
            <person name="King R."/>
        </authorList>
    </citation>
    <scope>NUCLEOTIDE SEQUENCE</scope>
</reference>
<evidence type="ECO:0000256" key="1">
    <source>
        <dbReference type="ARBA" id="ARBA00004173"/>
    </source>
</evidence>
<reference evidence="8" key="2">
    <citation type="submission" date="2022-10" db="EMBL/GenBank/DDBJ databases">
        <authorList>
            <consortium name="ENA_rothamsted_submissions"/>
            <consortium name="culmorum"/>
            <person name="King R."/>
        </authorList>
    </citation>
    <scope>NUCLEOTIDE SEQUENCE</scope>
</reference>
<evidence type="ECO:0000256" key="2">
    <source>
        <dbReference type="ARBA" id="ARBA00009508"/>
    </source>
</evidence>
<dbReference type="OrthoDB" id="74240at2759"/>
<dbReference type="Proteomes" id="UP001153620">
    <property type="component" value="Chromosome 1"/>
</dbReference>
<comment type="function">
    <text evidence="6">Involved in efficient integration of the N-module into mitochondrial respiratory chain complex I.</text>
</comment>
<evidence type="ECO:0000256" key="3">
    <source>
        <dbReference type="ARBA" id="ARBA00022946"/>
    </source>
</evidence>
<evidence type="ECO:0000313" key="9">
    <source>
        <dbReference type="Proteomes" id="UP001153620"/>
    </source>
</evidence>
<proteinExistence type="inferred from homology"/>
<evidence type="ECO:0000256" key="4">
    <source>
        <dbReference type="ARBA" id="ARBA00023128"/>
    </source>
</evidence>
<organism evidence="8 9">
    <name type="scientific">Chironomus riparius</name>
    <dbReference type="NCBI Taxonomy" id="315576"/>
    <lineage>
        <taxon>Eukaryota</taxon>
        <taxon>Metazoa</taxon>
        <taxon>Ecdysozoa</taxon>
        <taxon>Arthropoda</taxon>
        <taxon>Hexapoda</taxon>
        <taxon>Insecta</taxon>
        <taxon>Pterygota</taxon>
        <taxon>Neoptera</taxon>
        <taxon>Endopterygota</taxon>
        <taxon>Diptera</taxon>
        <taxon>Nematocera</taxon>
        <taxon>Chironomoidea</taxon>
        <taxon>Chironomidae</taxon>
        <taxon>Chironominae</taxon>
        <taxon>Chironomus</taxon>
    </lineage>
</organism>
<comment type="similarity">
    <text evidence="2">Belongs to the complex I LYR family.</text>
</comment>
<name>A0A9N9RJA1_9DIPT</name>
<evidence type="ECO:0000313" key="8">
    <source>
        <dbReference type="EMBL" id="CAG9797942.1"/>
    </source>
</evidence>
<keyword evidence="4" id="KW-0496">Mitochondrion</keyword>
<feature type="domain" description="Complex 1 LYR protein" evidence="7">
    <location>
        <begin position="18"/>
        <end position="76"/>
    </location>
</feature>
<protein>
    <recommendedName>
        <fullName evidence="5">LYR motif-containing protein 2</fullName>
    </recommendedName>
</protein>
<accession>A0A9N9RJA1</accession>
<dbReference type="PANTHER" id="PTHR13675">
    <property type="entry name" value="LYR MOTIF-CONTAINING PROTEIN 2"/>
    <property type="match status" value="1"/>
</dbReference>
<dbReference type="PANTHER" id="PTHR13675:SF0">
    <property type="entry name" value="LYR MOTIF-CONTAINING PROTEIN 2"/>
    <property type="match status" value="1"/>
</dbReference>
<dbReference type="GO" id="GO:0005739">
    <property type="term" value="C:mitochondrion"/>
    <property type="evidence" value="ECO:0007669"/>
    <property type="project" value="UniProtKB-SubCell"/>
</dbReference>
<gene>
    <name evidence="8" type="ORF">CHIRRI_LOCUS928</name>
</gene>
<evidence type="ECO:0000256" key="5">
    <source>
        <dbReference type="ARBA" id="ARBA00026235"/>
    </source>
</evidence>
<dbReference type="InterPro" id="IPR045293">
    <property type="entry name" value="Complex1_LYR_LYRM2"/>
</dbReference>
<keyword evidence="9" id="KW-1185">Reference proteome</keyword>
<dbReference type="InterPro" id="IPR008011">
    <property type="entry name" value="Complex1_LYR_dom"/>
</dbReference>
<dbReference type="CDD" id="cd20262">
    <property type="entry name" value="Complex1_LYR_LYRM2"/>
    <property type="match status" value="1"/>
</dbReference>
<dbReference type="AlphaFoldDB" id="A0A9N9RJA1"/>
<evidence type="ECO:0000259" key="7">
    <source>
        <dbReference type="Pfam" id="PF05347"/>
    </source>
</evidence>
<comment type="subcellular location">
    <subcellularLocation>
        <location evidence="1">Mitochondrion</location>
    </subcellularLocation>
</comment>
<evidence type="ECO:0000256" key="6">
    <source>
        <dbReference type="ARBA" id="ARBA00044735"/>
    </source>
</evidence>